<keyword evidence="2" id="KW-0809">Transit peptide</keyword>
<gene>
    <name evidence="4" type="ORF">B0H67DRAFT_637164</name>
</gene>
<sequence>MAIIGLKRDISVRRTWAALQFPVASELNANDLIEQQAHEIKGLRDRIALISHFGHGGQLKKSFTSPAHRLKYLRELVRDGIRAQDSGLPSSAVIAKLPPVVFSELLKSLDPATPFGREIDPAWGIRVSPGMAQHTPLGQLVDVWGVRKVYYLLCRRVVAAAHIRITSGPGLLPSDFKVLLRCAGASSDSYQAGVAWHLMDMSSQANERNGEAYTEFIKARFLTDHLYTQYDLARFRVRPVDLCGFGKKKLELPPGALYRLRTMGQHRLGLQRHRFGQNRYAVDKAEHVMRIMSNHRPVTRLYEVATNGSYMVDEHLLCSLMVAYARSGSLKILEARILNKYWNIKVDRLRTGEVVIGPHARPLPRDSPMYPSERLLDAIVTSYGCNSEIPAALRLVDFISKHLLEWAYIQASTPASTEWKATGYAQKVVRMGSVQLIWNTMTAEPYNVKPGFFQYHILIKSMIRQGRLRPAVDCMLDIEPIYRKLVAEHEAAFYKHTLTSALGLEKETTAKNAWVASNARKHTAWYTFQVMSRALLQQIKTPSKRNDHNFTVRVVPQFIDAFRDVMPANIKYRVATGVVELRFAQPVRRLRWVEAELFSPALVSGDVAPRKRELVGGGDIRS</sequence>
<dbReference type="Proteomes" id="UP001172102">
    <property type="component" value="Unassembled WGS sequence"/>
</dbReference>
<dbReference type="Pfam" id="PF12921">
    <property type="entry name" value="ATP13"/>
    <property type="match status" value="1"/>
</dbReference>
<accession>A0AA39ZVT7</accession>
<evidence type="ECO:0000313" key="4">
    <source>
        <dbReference type="EMBL" id="KAK0704624.1"/>
    </source>
</evidence>
<reference evidence="4" key="1">
    <citation type="submission" date="2023-06" db="EMBL/GenBank/DDBJ databases">
        <title>Genome-scale phylogeny and comparative genomics of the fungal order Sordariales.</title>
        <authorList>
            <consortium name="Lawrence Berkeley National Laboratory"/>
            <person name="Hensen N."/>
            <person name="Bonometti L."/>
            <person name="Westerberg I."/>
            <person name="Brannstrom I.O."/>
            <person name="Guillou S."/>
            <person name="Cros-Aarteil S."/>
            <person name="Calhoun S."/>
            <person name="Haridas S."/>
            <person name="Kuo A."/>
            <person name="Mondo S."/>
            <person name="Pangilinan J."/>
            <person name="Riley R."/>
            <person name="Labutti K."/>
            <person name="Andreopoulos B."/>
            <person name="Lipzen A."/>
            <person name="Chen C."/>
            <person name="Yanf M."/>
            <person name="Daum C."/>
            <person name="Ng V."/>
            <person name="Clum A."/>
            <person name="Steindorff A."/>
            <person name="Ohm R."/>
            <person name="Martin F."/>
            <person name="Silar P."/>
            <person name="Natvig D."/>
            <person name="Lalanne C."/>
            <person name="Gautier V."/>
            <person name="Ament-Velasquez S.L."/>
            <person name="Kruys A."/>
            <person name="Hutchinson M.I."/>
            <person name="Powell A.J."/>
            <person name="Barry K."/>
            <person name="Miller A.N."/>
            <person name="Grigoriev I.V."/>
            <person name="Debuchy R."/>
            <person name="Gladieux P."/>
            <person name="Thoren M.H."/>
            <person name="Johannesson H."/>
        </authorList>
    </citation>
    <scope>NUCLEOTIDE SEQUENCE</scope>
    <source>
        <strain evidence="4">SMH4607-1</strain>
    </source>
</reference>
<dbReference type="EMBL" id="JAUKUA010000007">
    <property type="protein sequence ID" value="KAK0704624.1"/>
    <property type="molecule type" value="Genomic_DNA"/>
</dbReference>
<protein>
    <submittedName>
        <fullName evidence="4">Uncharacterized protein</fullName>
    </submittedName>
</protein>
<evidence type="ECO:0000256" key="2">
    <source>
        <dbReference type="ARBA" id="ARBA00022946"/>
    </source>
</evidence>
<proteinExistence type="predicted"/>
<name>A0AA39ZVT7_9PEZI</name>
<keyword evidence="3" id="KW-0496">Mitochondrion</keyword>
<dbReference type="InterPro" id="IPR024319">
    <property type="entry name" value="ATPase_expression_mit"/>
</dbReference>
<keyword evidence="5" id="KW-1185">Reference proteome</keyword>
<comment type="caution">
    <text evidence="4">The sequence shown here is derived from an EMBL/GenBank/DDBJ whole genome shotgun (WGS) entry which is preliminary data.</text>
</comment>
<evidence type="ECO:0000313" key="5">
    <source>
        <dbReference type="Proteomes" id="UP001172102"/>
    </source>
</evidence>
<organism evidence="4 5">
    <name type="scientific">Lasiosphaeris hirsuta</name>
    <dbReference type="NCBI Taxonomy" id="260670"/>
    <lineage>
        <taxon>Eukaryota</taxon>
        <taxon>Fungi</taxon>
        <taxon>Dikarya</taxon>
        <taxon>Ascomycota</taxon>
        <taxon>Pezizomycotina</taxon>
        <taxon>Sordariomycetes</taxon>
        <taxon>Sordariomycetidae</taxon>
        <taxon>Sordariales</taxon>
        <taxon>Lasiosphaeriaceae</taxon>
        <taxon>Lasiosphaeris</taxon>
    </lineage>
</organism>
<dbReference type="GO" id="GO:0005739">
    <property type="term" value="C:mitochondrion"/>
    <property type="evidence" value="ECO:0007669"/>
    <property type="project" value="UniProtKB-SubCell"/>
</dbReference>
<evidence type="ECO:0000256" key="3">
    <source>
        <dbReference type="ARBA" id="ARBA00023128"/>
    </source>
</evidence>
<evidence type="ECO:0000256" key="1">
    <source>
        <dbReference type="ARBA" id="ARBA00004173"/>
    </source>
</evidence>
<dbReference type="AlphaFoldDB" id="A0AA39ZVT7"/>
<comment type="subcellular location">
    <subcellularLocation>
        <location evidence="1">Mitochondrion</location>
    </subcellularLocation>
</comment>